<evidence type="ECO:0000313" key="1">
    <source>
        <dbReference type="EMBL" id="SIO09278.1"/>
    </source>
</evidence>
<dbReference type="RefSeq" id="WP_143787511.1">
    <property type="nucleotide sequence ID" value="NZ_FSRM01000001.1"/>
</dbReference>
<dbReference type="Proteomes" id="UP000184693">
    <property type="component" value="Unassembled WGS sequence"/>
</dbReference>
<name>A0A1N6GP39_9BURK</name>
<dbReference type="OrthoDB" id="5914937at2"/>
<dbReference type="EMBL" id="FSRM01000001">
    <property type="protein sequence ID" value="SIO09278.1"/>
    <property type="molecule type" value="Genomic_DNA"/>
</dbReference>
<accession>A0A1N6GP39</accession>
<gene>
    <name evidence="1" type="ORF">SAMN05444168_2563</name>
</gene>
<evidence type="ECO:0000313" key="2">
    <source>
        <dbReference type="Proteomes" id="UP000184693"/>
    </source>
</evidence>
<reference evidence="1 2" key="1">
    <citation type="submission" date="2016-11" db="EMBL/GenBank/DDBJ databases">
        <authorList>
            <person name="Jaros S."/>
            <person name="Januszkiewicz K."/>
            <person name="Wedrychowicz H."/>
        </authorList>
    </citation>
    <scope>NUCLEOTIDE SEQUENCE [LARGE SCALE GENOMIC DNA]</scope>
    <source>
        <strain evidence="1 2">GAS86</strain>
    </source>
</reference>
<proteinExistence type="predicted"/>
<protein>
    <recommendedName>
        <fullName evidence="3">Galactose mutarotase</fullName>
    </recommendedName>
</protein>
<sequence>MIGDISHFLATPDESRRSRRSLRWICFRGWQALVLTQDELELTVVPSIGGRLISIRHGGVELAYVSDALAGKMPDGSDEQWRVLCGEWGFPLWGGGKTWVAPESNWPDGAPQRDLDSGPYGVLATWNGIDSMGVELGSGVCGRSGLQITRRIELAANGVWTTVHRLINRSGEIRECGIWDVLMLRRPGSVSVRLDQTGDQWREAIVPFPEKGPIGDVRGSRFLSFADGVLSAHCDDAIEFKFGINASGGALDVRLMLPEGNKRLLRSFDVVADARYLHGAPMEVFNAPALPYFEIESHGPAHTLEAGAACELRVKEWVSSR</sequence>
<evidence type="ECO:0008006" key="3">
    <source>
        <dbReference type="Google" id="ProtNLM"/>
    </source>
</evidence>
<dbReference type="AlphaFoldDB" id="A0A1N6GP39"/>
<organism evidence="1 2">
    <name type="scientific">Paraburkholderia phenazinium</name>
    <dbReference type="NCBI Taxonomy" id="60549"/>
    <lineage>
        <taxon>Bacteria</taxon>
        <taxon>Pseudomonadati</taxon>
        <taxon>Pseudomonadota</taxon>
        <taxon>Betaproteobacteria</taxon>
        <taxon>Burkholderiales</taxon>
        <taxon>Burkholderiaceae</taxon>
        <taxon>Paraburkholderia</taxon>
    </lineage>
</organism>